<name>A0A655JSK1_MYCTX</name>
<evidence type="ECO:0000313" key="1">
    <source>
        <dbReference type="EMBL" id="CNV95637.1"/>
    </source>
</evidence>
<sequence>MSWVYWVLSVARPCSRVGMMSNGNCAAALESAVVTALVPLARAVACPVAAAWPASPDGLVVCGGAVNGVSREAVAEELA</sequence>
<dbReference type="EMBL" id="CHKL01001064">
    <property type="protein sequence ID" value="COX63998.1"/>
    <property type="molecule type" value="Genomic_DNA"/>
</dbReference>
<accession>A0A655JSK1</accession>
<dbReference type="Proteomes" id="UP000039217">
    <property type="component" value="Unassembled WGS sequence"/>
</dbReference>
<protein>
    <submittedName>
        <fullName evidence="2">Uncharacterized protein</fullName>
    </submittedName>
</protein>
<evidence type="ECO:0000313" key="4">
    <source>
        <dbReference type="Proteomes" id="UP000048600"/>
    </source>
</evidence>
<dbReference type="EMBL" id="CQQC01001447">
    <property type="protein sequence ID" value="CNV95637.1"/>
    <property type="molecule type" value="Genomic_DNA"/>
</dbReference>
<dbReference type="Proteomes" id="UP000048600">
    <property type="component" value="Unassembled WGS sequence"/>
</dbReference>
<evidence type="ECO:0000313" key="3">
    <source>
        <dbReference type="Proteomes" id="UP000039217"/>
    </source>
</evidence>
<reference evidence="3 4" key="1">
    <citation type="submission" date="2015-03" db="EMBL/GenBank/DDBJ databases">
        <authorList>
            <consortium name="Pathogen Informatics"/>
        </authorList>
    </citation>
    <scope>NUCLEOTIDE SEQUENCE [LARGE SCALE GENOMIC DNA]</scope>
    <source>
        <strain evidence="1 3">D00501624</strain>
        <strain evidence="2 4">P00601463</strain>
    </source>
</reference>
<gene>
    <name evidence="1" type="ORF">ERS007661_03334</name>
    <name evidence="2" type="ORF">ERS007741_04612</name>
</gene>
<evidence type="ECO:0000313" key="2">
    <source>
        <dbReference type="EMBL" id="COX63998.1"/>
    </source>
</evidence>
<dbReference type="AlphaFoldDB" id="A0A655JSK1"/>
<organism evidence="2 4">
    <name type="scientific">Mycobacterium tuberculosis</name>
    <dbReference type="NCBI Taxonomy" id="1773"/>
    <lineage>
        <taxon>Bacteria</taxon>
        <taxon>Bacillati</taxon>
        <taxon>Actinomycetota</taxon>
        <taxon>Actinomycetes</taxon>
        <taxon>Mycobacteriales</taxon>
        <taxon>Mycobacteriaceae</taxon>
        <taxon>Mycobacterium</taxon>
        <taxon>Mycobacterium tuberculosis complex</taxon>
    </lineage>
</organism>
<proteinExistence type="predicted"/>